<dbReference type="InterPro" id="IPR039556">
    <property type="entry name" value="ICL/PEPM"/>
</dbReference>
<dbReference type="InterPro" id="IPR040442">
    <property type="entry name" value="Pyrv_kinase-like_dom_sf"/>
</dbReference>
<dbReference type="CDD" id="cd00377">
    <property type="entry name" value="ICL_PEPM"/>
    <property type="match status" value="1"/>
</dbReference>
<dbReference type="EMBL" id="FOQU01000004">
    <property type="protein sequence ID" value="SFI72132.1"/>
    <property type="molecule type" value="Genomic_DNA"/>
</dbReference>
<dbReference type="AlphaFoldDB" id="A0A1I3KI23"/>
<organism evidence="1 2">
    <name type="scientific">Paraburkholderia megapolitana</name>
    <dbReference type="NCBI Taxonomy" id="420953"/>
    <lineage>
        <taxon>Bacteria</taxon>
        <taxon>Pseudomonadati</taxon>
        <taxon>Pseudomonadota</taxon>
        <taxon>Betaproteobacteria</taxon>
        <taxon>Burkholderiales</taxon>
        <taxon>Burkholderiaceae</taxon>
        <taxon>Paraburkholderia</taxon>
    </lineage>
</organism>
<name>A0A1I3KI23_9BURK</name>
<proteinExistence type="predicted"/>
<dbReference type="PANTHER" id="PTHR42905:SF16">
    <property type="entry name" value="CARBOXYPHOSPHONOENOLPYRUVATE PHOSPHONOMUTASE-LIKE PROTEIN (AFU_ORTHOLOGUE AFUA_5G07230)"/>
    <property type="match status" value="1"/>
</dbReference>
<dbReference type="GO" id="GO:0016829">
    <property type="term" value="F:lyase activity"/>
    <property type="evidence" value="ECO:0007669"/>
    <property type="project" value="UniProtKB-KW"/>
</dbReference>
<dbReference type="Gene3D" id="3.20.20.60">
    <property type="entry name" value="Phosphoenolpyruvate-binding domains"/>
    <property type="match status" value="1"/>
</dbReference>
<reference evidence="1 2" key="1">
    <citation type="submission" date="2016-10" db="EMBL/GenBank/DDBJ databases">
        <authorList>
            <person name="de Groot N.N."/>
        </authorList>
    </citation>
    <scope>NUCLEOTIDE SEQUENCE [LARGE SCALE GENOMIC DNA]</scope>
    <source>
        <strain evidence="1 2">LMG 23650</strain>
    </source>
</reference>
<dbReference type="SUPFAM" id="SSF51621">
    <property type="entry name" value="Phosphoenolpyruvate/pyruvate domain"/>
    <property type="match status" value="1"/>
</dbReference>
<protein>
    <submittedName>
        <fullName evidence="1">2-Methylisocitrate lyase, PEP mutase family</fullName>
    </submittedName>
</protein>
<keyword evidence="1" id="KW-0456">Lyase</keyword>
<sequence length="268" mass="28274">MSELTQKFRELHVNTLPLRLPNAWDAGSARLFESLGAPAIATTSAGVAWAMGYPDNRVLPVERVIDVAANMVRVLKVPLSVDIENGYSDNPHTVADLALRLIDVGVSGINIEDGPDSPSLLAAKIEAIRQAAAKAGLDIFVNARTDVFLAGLVDVPARLGEAITRGTLYRSAGTDGLFVPALHEPEAIKAVVAGVSLPVNVMAWPGLPAAAELGALGVRRLSAGSGIPQLLWGQAEKLARAFLESGRSEPMSEGSMPYPQLQGLFKNL</sequence>
<dbReference type="OrthoDB" id="9785398at2"/>
<evidence type="ECO:0000313" key="2">
    <source>
        <dbReference type="Proteomes" id="UP000199548"/>
    </source>
</evidence>
<keyword evidence="2" id="KW-1185">Reference proteome</keyword>
<gene>
    <name evidence="1" type="ORF">SAMN05192543_10414</name>
</gene>
<dbReference type="STRING" id="420953.SAMN05192543_10414"/>
<accession>A0A1I3KI23</accession>
<dbReference type="Pfam" id="PF13714">
    <property type="entry name" value="PEP_mutase"/>
    <property type="match status" value="1"/>
</dbReference>
<dbReference type="PANTHER" id="PTHR42905">
    <property type="entry name" value="PHOSPHOENOLPYRUVATE CARBOXYLASE"/>
    <property type="match status" value="1"/>
</dbReference>
<dbReference type="Proteomes" id="UP000199548">
    <property type="component" value="Unassembled WGS sequence"/>
</dbReference>
<dbReference type="RefSeq" id="WP_091011668.1">
    <property type="nucleotide sequence ID" value="NZ_CP041743.1"/>
</dbReference>
<evidence type="ECO:0000313" key="1">
    <source>
        <dbReference type="EMBL" id="SFI72132.1"/>
    </source>
</evidence>
<dbReference type="InterPro" id="IPR015813">
    <property type="entry name" value="Pyrv/PenolPyrv_kinase-like_dom"/>
</dbReference>